<evidence type="ECO:0000313" key="5">
    <source>
        <dbReference type="Proteomes" id="UP000054350"/>
    </source>
</evidence>
<feature type="compositionally biased region" description="Low complexity" evidence="3">
    <location>
        <begin position="1"/>
        <end position="10"/>
    </location>
</feature>
<sequence>MPLSLSLSSSAQPTRPTCLSPSPPPSRAGRDPGAATAVGHPNGMAALAPCPAATALPASPVSTRASSPFSTASYGQTECASTDASSRLHRGSETPDVPVGHREAAGPIPPSDDHDDHTDHDHVDHDSDEDTGSTASDDASRTSSRLAAPARSPTITSPSLSALPSITDATDPQYWQRDGRRVRQDLAAAEAMVDWVRNESDRAKAKLADARAEIAAMQAQIDALGADVQDRVAECHAARAEVAHCSAERDSAVAECMRLAAECRVLRAERHQILVERDRWGHHQHQSTVLVADRDAAKNEVARLAAENKALVMAKYQLQIEASNMCADRDRARAELEAALQTLGVMRDRASGMFRPAASDECTVCEQAAAVVAPAELAVEMPECSCGSAIESDSWEINDSTDAVSSSDVDQDTPCRNCVQLTAEIDVLALDKHKLKSLCGQVRSERDKAQHELTSALQTLERVRERECAPLNRECVTLRQELQMVTHERDELRKKAASCQTQVTRMKGQVSKLGRDVADATARIAQLDDHNMRAAQRWTDREVQWGAFLDHVDMCLTRHRRRVMALFRAVVLVARLGHERLKTKVADAEHARARVENERDGAALQLKAALILLRQGNDPDDEMLDDLQSCPELAAPATSLVTADADEENELPFSKTRPRVTAPSHELARSDSRTSANTCDSGAPSPALSNIHSRRDSATDLLRAPIPTLSTPSRLAPPIPARWRSSPAITTTCSTPTVRANCLDGGFAHMRSRAVDHGLFRALHLPAAAASPGCRGANGAAKKRHRGGRRRNVAARVLYVFTHGAVPETARVPAADDDAVTAGPTLDGGSARSYLVSETDNDESYLASDAGGLIAPTPSLYGDDLELVSMASPAAAVAPAWIGPTPSVSSDVFFDDDDADLLSQSATTAPPLLDADGEARYQRVVTRVTAERGQCFAGPDTGGRGRVAAGARGEPYVKDVGRLECVERDWR</sequence>
<evidence type="ECO:0000256" key="1">
    <source>
        <dbReference type="ARBA" id="ARBA00023054"/>
    </source>
</evidence>
<dbReference type="OrthoDB" id="5590415at2759"/>
<feature type="compositionally biased region" description="Polar residues" evidence="3">
    <location>
        <begin position="61"/>
        <end position="85"/>
    </location>
</feature>
<keyword evidence="1 2" id="KW-0175">Coiled coil</keyword>
<feature type="compositionally biased region" description="Polar residues" evidence="3">
    <location>
        <begin position="11"/>
        <end position="20"/>
    </location>
</feature>
<reference evidence="4 5" key="1">
    <citation type="submission" date="2009-11" db="EMBL/GenBank/DDBJ databases">
        <title>Annotation of Allomyces macrogynus ATCC 38327.</title>
        <authorList>
            <consortium name="The Broad Institute Genome Sequencing Platform"/>
            <person name="Russ C."/>
            <person name="Cuomo C."/>
            <person name="Burger G."/>
            <person name="Gray M.W."/>
            <person name="Holland P.W.H."/>
            <person name="King N."/>
            <person name="Lang F.B.F."/>
            <person name="Roger A.J."/>
            <person name="Ruiz-Trillo I."/>
            <person name="Young S.K."/>
            <person name="Zeng Q."/>
            <person name="Gargeya S."/>
            <person name="Fitzgerald M."/>
            <person name="Haas B."/>
            <person name="Abouelleil A."/>
            <person name="Alvarado L."/>
            <person name="Arachchi H.M."/>
            <person name="Berlin A."/>
            <person name="Chapman S.B."/>
            <person name="Gearin G."/>
            <person name="Goldberg J."/>
            <person name="Griggs A."/>
            <person name="Gujja S."/>
            <person name="Hansen M."/>
            <person name="Heiman D."/>
            <person name="Howarth C."/>
            <person name="Larimer J."/>
            <person name="Lui A."/>
            <person name="MacDonald P.J.P."/>
            <person name="McCowen C."/>
            <person name="Montmayeur A."/>
            <person name="Murphy C."/>
            <person name="Neiman D."/>
            <person name="Pearson M."/>
            <person name="Priest M."/>
            <person name="Roberts A."/>
            <person name="Saif S."/>
            <person name="Shea T."/>
            <person name="Sisk P."/>
            <person name="Stolte C."/>
            <person name="Sykes S."/>
            <person name="Wortman J."/>
            <person name="Nusbaum C."/>
            <person name="Birren B."/>
        </authorList>
    </citation>
    <scope>NUCLEOTIDE SEQUENCE [LARGE SCALE GENOMIC DNA]</scope>
    <source>
        <strain evidence="4 5">ATCC 38327</strain>
    </source>
</reference>
<name>A0A0L0RYT3_ALLM3</name>
<organism evidence="4 5">
    <name type="scientific">Allomyces macrogynus (strain ATCC 38327)</name>
    <name type="common">Allomyces javanicus var. macrogynus</name>
    <dbReference type="NCBI Taxonomy" id="578462"/>
    <lineage>
        <taxon>Eukaryota</taxon>
        <taxon>Fungi</taxon>
        <taxon>Fungi incertae sedis</taxon>
        <taxon>Blastocladiomycota</taxon>
        <taxon>Blastocladiomycetes</taxon>
        <taxon>Blastocladiales</taxon>
        <taxon>Blastocladiaceae</taxon>
        <taxon>Allomyces</taxon>
    </lineage>
</organism>
<feature type="compositionally biased region" description="Low complexity" evidence="3">
    <location>
        <begin position="45"/>
        <end position="60"/>
    </location>
</feature>
<dbReference type="PANTHER" id="PTHR32083">
    <property type="entry name" value="CILIA AND FLAGELLA-ASSOCIATED PROTEIN 58-RELATED"/>
    <property type="match status" value="1"/>
</dbReference>
<feature type="compositionally biased region" description="Polar residues" evidence="3">
    <location>
        <begin position="153"/>
        <end position="170"/>
    </location>
</feature>
<feature type="region of interest" description="Disordered" evidence="3">
    <location>
        <begin position="642"/>
        <end position="692"/>
    </location>
</feature>
<dbReference type="AlphaFoldDB" id="A0A0L0RYT3"/>
<proteinExistence type="predicted"/>
<feature type="coiled-coil region" evidence="2">
    <location>
        <begin position="193"/>
        <end position="227"/>
    </location>
</feature>
<keyword evidence="5" id="KW-1185">Reference proteome</keyword>
<dbReference type="SUPFAM" id="SSF90257">
    <property type="entry name" value="Myosin rod fragments"/>
    <property type="match status" value="1"/>
</dbReference>
<feature type="compositionally biased region" description="Basic and acidic residues" evidence="3">
    <location>
        <begin position="111"/>
        <end position="125"/>
    </location>
</feature>
<protein>
    <submittedName>
        <fullName evidence="4">Uncharacterized protein</fullName>
    </submittedName>
</protein>
<dbReference type="Proteomes" id="UP000054350">
    <property type="component" value="Unassembled WGS sequence"/>
</dbReference>
<reference evidence="5" key="2">
    <citation type="submission" date="2009-11" db="EMBL/GenBank/DDBJ databases">
        <title>The Genome Sequence of Allomyces macrogynus strain ATCC 38327.</title>
        <authorList>
            <consortium name="The Broad Institute Genome Sequencing Platform"/>
            <person name="Russ C."/>
            <person name="Cuomo C."/>
            <person name="Shea T."/>
            <person name="Young S.K."/>
            <person name="Zeng Q."/>
            <person name="Koehrsen M."/>
            <person name="Haas B."/>
            <person name="Borodovsky M."/>
            <person name="Guigo R."/>
            <person name="Alvarado L."/>
            <person name="Berlin A."/>
            <person name="Borenstein D."/>
            <person name="Chen Z."/>
            <person name="Engels R."/>
            <person name="Freedman E."/>
            <person name="Gellesch M."/>
            <person name="Goldberg J."/>
            <person name="Griggs A."/>
            <person name="Gujja S."/>
            <person name="Heiman D."/>
            <person name="Hepburn T."/>
            <person name="Howarth C."/>
            <person name="Jen D."/>
            <person name="Larson L."/>
            <person name="Lewis B."/>
            <person name="Mehta T."/>
            <person name="Park D."/>
            <person name="Pearson M."/>
            <person name="Roberts A."/>
            <person name="Saif S."/>
            <person name="Shenoy N."/>
            <person name="Sisk P."/>
            <person name="Stolte C."/>
            <person name="Sykes S."/>
            <person name="Walk T."/>
            <person name="White J."/>
            <person name="Yandava C."/>
            <person name="Burger G."/>
            <person name="Gray M.W."/>
            <person name="Holland P.W.H."/>
            <person name="King N."/>
            <person name="Lang F.B.F."/>
            <person name="Roger A.J."/>
            <person name="Ruiz-Trillo I."/>
            <person name="Lander E."/>
            <person name="Nusbaum C."/>
        </authorList>
    </citation>
    <scope>NUCLEOTIDE SEQUENCE [LARGE SCALE GENOMIC DNA]</scope>
    <source>
        <strain evidence="5">ATCC 38327</strain>
    </source>
</reference>
<evidence type="ECO:0000313" key="4">
    <source>
        <dbReference type="EMBL" id="KNE55542.1"/>
    </source>
</evidence>
<dbReference type="VEuPathDB" id="FungiDB:AMAG_01431"/>
<evidence type="ECO:0000256" key="3">
    <source>
        <dbReference type="SAM" id="MobiDB-lite"/>
    </source>
</evidence>
<dbReference type="PANTHER" id="PTHR32083:SF48">
    <property type="entry name" value="TRANS-GOLGI NETWORK-LOCALIZED SYP41-INTERACTING PROTEIN 1"/>
    <property type="match status" value="1"/>
</dbReference>
<gene>
    <name evidence="4" type="ORF">AMAG_01431</name>
</gene>
<feature type="region of interest" description="Disordered" evidence="3">
    <location>
        <begin position="1"/>
        <end position="172"/>
    </location>
</feature>
<dbReference type="EMBL" id="GG745329">
    <property type="protein sequence ID" value="KNE55542.1"/>
    <property type="molecule type" value="Genomic_DNA"/>
</dbReference>
<feature type="coiled-coil region" evidence="2">
    <location>
        <begin position="446"/>
        <end position="495"/>
    </location>
</feature>
<feature type="region of interest" description="Disordered" evidence="3">
    <location>
        <begin position="704"/>
        <end position="728"/>
    </location>
</feature>
<dbReference type="GO" id="GO:0005856">
    <property type="term" value="C:cytoskeleton"/>
    <property type="evidence" value="ECO:0007669"/>
    <property type="project" value="TreeGrafter"/>
</dbReference>
<feature type="compositionally biased region" description="Low complexity" evidence="3">
    <location>
        <begin position="132"/>
        <end position="148"/>
    </location>
</feature>
<accession>A0A0L0RYT3</accession>
<evidence type="ECO:0000256" key="2">
    <source>
        <dbReference type="SAM" id="Coils"/>
    </source>
</evidence>